<evidence type="ECO:0000313" key="3">
    <source>
        <dbReference type="Proteomes" id="UP000595140"/>
    </source>
</evidence>
<gene>
    <name evidence="2" type="ORF">CCAM_LOCUS29874</name>
</gene>
<keyword evidence="3" id="KW-1185">Reference proteome</keyword>
<evidence type="ECO:0000313" key="2">
    <source>
        <dbReference type="EMBL" id="VFQ88098.1"/>
    </source>
</evidence>
<protein>
    <submittedName>
        <fullName evidence="2">Uncharacterized protein</fullName>
    </submittedName>
</protein>
<sequence>MVMYFAGVQDEAGNQVAAAAAVQSYGGLESSPSQPPMTPRPPDFSLRGSDAFAAAATSHHPYDRFGSASTSAAAAPGPVYFNDGQDLNSIVAAG</sequence>
<organism evidence="2 3">
    <name type="scientific">Cuscuta campestris</name>
    <dbReference type="NCBI Taxonomy" id="132261"/>
    <lineage>
        <taxon>Eukaryota</taxon>
        <taxon>Viridiplantae</taxon>
        <taxon>Streptophyta</taxon>
        <taxon>Embryophyta</taxon>
        <taxon>Tracheophyta</taxon>
        <taxon>Spermatophyta</taxon>
        <taxon>Magnoliopsida</taxon>
        <taxon>eudicotyledons</taxon>
        <taxon>Gunneridae</taxon>
        <taxon>Pentapetalae</taxon>
        <taxon>asterids</taxon>
        <taxon>lamiids</taxon>
        <taxon>Solanales</taxon>
        <taxon>Convolvulaceae</taxon>
        <taxon>Cuscuteae</taxon>
        <taxon>Cuscuta</taxon>
        <taxon>Cuscuta subgen. Grammica</taxon>
        <taxon>Cuscuta sect. Cleistogrammica</taxon>
    </lineage>
</organism>
<dbReference type="EMBL" id="OOIL02003480">
    <property type="protein sequence ID" value="VFQ88098.1"/>
    <property type="molecule type" value="Genomic_DNA"/>
</dbReference>
<name>A0A484MJ25_9ASTE</name>
<reference evidence="2 3" key="1">
    <citation type="submission" date="2018-04" db="EMBL/GenBank/DDBJ databases">
        <authorList>
            <person name="Vogel A."/>
        </authorList>
    </citation>
    <scope>NUCLEOTIDE SEQUENCE [LARGE SCALE GENOMIC DNA]</scope>
</reference>
<evidence type="ECO:0000256" key="1">
    <source>
        <dbReference type="SAM" id="MobiDB-lite"/>
    </source>
</evidence>
<accession>A0A484MJ25</accession>
<feature type="compositionally biased region" description="Pro residues" evidence="1">
    <location>
        <begin position="33"/>
        <end position="42"/>
    </location>
</feature>
<proteinExistence type="predicted"/>
<dbReference type="AlphaFoldDB" id="A0A484MJ25"/>
<dbReference type="Proteomes" id="UP000595140">
    <property type="component" value="Unassembled WGS sequence"/>
</dbReference>
<feature type="region of interest" description="Disordered" evidence="1">
    <location>
        <begin position="24"/>
        <end position="47"/>
    </location>
</feature>